<dbReference type="InterPro" id="IPR036135">
    <property type="entry name" value="MoeA_linker/N_sf"/>
</dbReference>
<accession>A0AAD4MEF1</accession>
<gene>
    <name evidence="8" type="ORF">DdX_21775</name>
</gene>
<feature type="region of interest" description="Disordered" evidence="3">
    <location>
        <begin position="622"/>
        <end position="645"/>
    </location>
</feature>
<sequence>MPRWHLAFWFAVLVVLALFASLGWRQLVLNGAGSFLAAWAYFSALEATDNVEHREHPVNYLSTRGHPDRKRFCEILLEGLAPDGGLYLPEQYPQIDTAMLAKWRKLPYAELAFEILSLYIDDIPPAHLKAICAKTYTAEVFGTDEIVPLRELEDGVYLEALSNGPTLAFKDMAMQLLGNLFEYELARRGAELNILGATSGDTGSAAEYAMRGKKGVRVFMTSPDGRMSPFQQAQMFSLQDANIHNIAITGVFDDCQDIVKAATASNDKPVSFTVPSGNFGNVCAGHVARMMGLPIHTLVVATNENDVLDEFFRTGVYRVRGAVDTHETSSPSMDISKASNFERFVFDLVGRDPARLRKLFVDDLGLNGSFDLSADPAFAQAAGRFGFRSGRSTHADRLATIRDTDKRFATLVDPHTADGLKAAREQLTPGVPMVVLETALPIKFAATLVEALGEEPARPKKFEGIEALPKRVVKLPADAEAVVGFAGYSGAGKTTLLERLIPALKRLGQRVSVVKHAHHKFDIDHPGKDTYRHREAGAFEVVVASDRRLAVMREFEAPVELSVHQLLAEVHPVADWVLVEGFRHSDVLKIEIWREPAAGEAVRPVLYPNDPFVVAVATDARPACRRPPSGRSSTSTTPRPLRRGWSTAVSASNTTPITMADSPVPFAASSSRPPLMPLDEAIATLLARALPVLPSESVGTFDADGRVLAQDLVSGLTVPPRDNSGAAHSRRHRRHAARAGTAARIFTGAQIPEGADAVVMQEDTTATPQEGSLGSVRIAIVPAAGQWIRRAGEDVASGDVVARKPRVAMLSTGDELVMPGEVAPDAMKPGAIYNSNRFFMRALLHRLGCELWSLSMKPGKPFAYGSIARSSGQGACHVTGLPGNPVSSFLTFLMLVRPFLLTLQGATRVAPESVKMRADFDWPRADKRREFLRARRNAAGGLDLFGNQSSGVLTSMVWGDGVVDNPAGRTIKSGDVVDFIPFESLLG</sequence>
<dbReference type="InterPro" id="IPR005110">
    <property type="entry name" value="MoeA_linker/N"/>
</dbReference>
<dbReference type="InterPro" id="IPR004435">
    <property type="entry name" value="MobB_dom"/>
</dbReference>
<dbReference type="PANTHER" id="PTHR42690:SF1">
    <property type="entry name" value="THREONINE SYNTHASE-LIKE 2"/>
    <property type="match status" value="1"/>
</dbReference>
<dbReference type="Gene3D" id="2.170.190.11">
    <property type="entry name" value="Molybdopterin biosynthesis moea protein, domain 3"/>
    <property type="match status" value="1"/>
</dbReference>
<dbReference type="Proteomes" id="UP001201812">
    <property type="component" value="Unassembled WGS sequence"/>
</dbReference>
<dbReference type="PANTHER" id="PTHR42690">
    <property type="entry name" value="THREONINE SYNTHASE FAMILY MEMBER"/>
    <property type="match status" value="1"/>
</dbReference>
<dbReference type="NCBIfam" id="TIGR00176">
    <property type="entry name" value="mobB"/>
    <property type="match status" value="1"/>
</dbReference>
<dbReference type="InterPro" id="IPR005111">
    <property type="entry name" value="MoeA_C_domain_IV"/>
</dbReference>
<dbReference type="SUPFAM" id="SSF63867">
    <property type="entry name" value="MoeA C-terminal domain-like"/>
    <property type="match status" value="1"/>
</dbReference>
<dbReference type="CDD" id="cd01560">
    <property type="entry name" value="Thr-synth_2"/>
    <property type="match status" value="1"/>
</dbReference>
<feature type="domain" description="MoeA C-terminal" evidence="6">
    <location>
        <begin position="916"/>
        <end position="982"/>
    </location>
</feature>
<protein>
    <submittedName>
        <fullName evidence="8">Molybdopterin guanine dinucleotide synthesis protein B domain-containing protein</fullName>
    </submittedName>
</protein>
<dbReference type="InterPro" id="IPR037158">
    <property type="entry name" value="Thr_synth_N_sf"/>
</dbReference>
<evidence type="ECO:0000259" key="6">
    <source>
        <dbReference type="Pfam" id="PF03454"/>
    </source>
</evidence>
<evidence type="ECO:0000259" key="4">
    <source>
        <dbReference type="Pfam" id="PF03205"/>
    </source>
</evidence>
<proteinExistence type="inferred from homology"/>
<dbReference type="CDD" id="cd00887">
    <property type="entry name" value="MoeA"/>
    <property type="match status" value="1"/>
</dbReference>
<organism evidence="8 9">
    <name type="scientific">Ditylenchus destructor</name>
    <dbReference type="NCBI Taxonomy" id="166010"/>
    <lineage>
        <taxon>Eukaryota</taxon>
        <taxon>Metazoa</taxon>
        <taxon>Ecdysozoa</taxon>
        <taxon>Nematoda</taxon>
        <taxon>Chromadorea</taxon>
        <taxon>Rhabditida</taxon>
        <taxon>Tylenchina</taxon>
        <taxon>Tylenchomorpha</taxon>
        <taxon>Sphaerularioidea</taxon>
        <taxon>Anguinidae</taxon>
        <taxon>Anguininae</taxon>
        <taxon>Ditylenchus</taxon>
    </lineage>
</organism>
<dbReference type="Gene3D" id="3.40.50.1100">
    <property type="match status" value="1"/>
</dbReference>
<name>A0AAD4MEF1_9BILA</name>
<dbReference type="SUPFAM" id="SSF53218">
    <property type="entry name" value="Molybdenum cofactor biosynthesis proteins"/>
    <property type="match status" value="1"/>
</dbReference>
<dbReference type="Pfam" id="PF14821">
    <property type="entry name" value="Thr_synth_N"/>
    <property type="match status" value="1"/>
</dbReference>
<dbReference type="GO" id="GO:0005525">
    <property type="term" value="F:GTP binding"/>
    <property type="evidence" value="ECO:0007669"/>
    <property type="project" value="InterPro"/>
</dbReference>
<feature type="domain" description="Threonine synthase N-terminal" evidence="7">
    <location>
        <begin position="59"/>
        <end position="136"/>
    </location>
</feature>
<dbReference type="InterPro" id="IPR029144">
    <property type="entry name" value="Thr_synth_N"/>
</dbReference>
<dbReference type="CDD" id="cd03116">
    <property type="entry name" value="MobB"/>
    <property type="match status" value="1"/>
</dbReference>
<dbReference type="Pfam" id="PF03205">
    <property type="entry name" value="MobB"/>
    <property type="match status" value="1"/>
</dbReference>
<evidence type="ECO:0000313" key="9">
    <source>
        <dbReference type="Proteomes" id="UP001201812"/>
    </source>
</evidence>
<dbReference type="InterPro" id="IPR036425">
    <property type="entry name" value="MoaB/Mog-like_dom_sf"/>
</dbReference>
<dbReference type="AlphaFoldDB" id="A0AAD4MEF1"/>
<reference evidence="8" key="1">
    <citation type="submission" date="2022-01" db="EMBL/GenBank/DDBJ databases">
        <title>Genome Sequence Resource for Two Populations of Ditylenchus destructor, the Migratory Endoparasitic Phytonematode.</title>
        <authorList>
            <person name="Zhang H."/>
            <person name="Lin R."/>
            <person name="Xie B."/>
        </authorList>
    </citation>
    <scope>NUCLEOTIDE SEQUENCE</scope>
    <source>
        <strain evidence="8">BazhouSP</strain>
    </source>
</reference>
<dbReference type="GO" id="GO:0006777">
    <property type="term" value="P:Mo-molybdopterin cofactor biosynthetic process"/>
    <property type="evidence" value="ECO:0007669"/>
    <property type="project" value="UniProtKB-KW"/>
</dbReference>
<dbReference type="Gene3D" id="3.40.50.300">
    <property type="entry name" value="P-loop containing nucleotide triphosphate hydrolases"/>
    <property type="match status" value="1"/>
</dbReference>
<dbReference type="InterPro" id="IPR036052">
    <property type="entry name" value="TrpB-like_PALP_sf"/>
</dbReference>
<comment type="similarity">
    <text evidence="1">In the N-terminal section; belongs to the MoaB/Mog family.</text>
</comment>
<keyword evidence="2" id="KW-0501">Molybdenum cofactor biosynthesis</keyword>
<evidence type="ECO:0000256" key="1">
    <source>
        <dbReference type="ARBA" id="ARBA00007589"/>
    </source>
</evidence>
<dbReference type="InterPro" id="IPR036688">
    <property type="entry name" value="MoeA_C_domain_IV_sf"/>
</dbReference>
<feature type="compositionally biased region" description="Low complexity" evidence="3">
    <location>
        <begin position="626"/>
        <end position="639"/>
    </location>
</feature>
<feature type="domain" description="MoeA N-terminal and linker" evidence="5">
    <location>
        <begin position="676"/>
        <end position="805"/>
    </location>
</feature>
<dbReference type="SUPFAM" id="SSF53686">
    <property type="entry name" value="Tryptophan synthase beta subunit-like PLP-dependent enzymes"/>
    <property type="match status" value="1"/>
</dbReference>
<evidence type="ECO:0000259" key="5">
    <source>
        <dbReference type="Pfam" id="PF03453"/>
    </source>
</evidence>
<comment type="caution">
    <text evidence="8">The sequence shown here is derived from an EMBL/GenBank/DDBJ whole genome shotgun (WGS) entry which is preliminary data.</text>
</comment>
<dbReference type="Gene3D" id="2.40.340.10">
    <property type="entry name" value="MoeA, C-terminal, domain IV"/>
    <property type="match status" value="1"/>
</dbReference>
<dbReference type="InterPro" id="IPR051166">
    <property type="entry name" value="Threonine_Synthase"/>
</dbReference>
<dbReference type="InterPro" id="IPR038987">
    <property type="entry name" value="MoeA-like"/>
</dbReference>
<dbReference type="Pfam" id="PF03453">
    <property type="entry name" value="MoeA_N"/>
    <property type="match status" value="1"/>
</dbReference>
<evidence type="ECO:0000256" key="3">
    <source>
        <dbReference type="SAM" id="MobiDB-lite"/>
    </source>
</evidence>
<evidence type="ECO:0000259" key="7">
    <source>
        <dbReference type="Pfam" id="PF14821"/>
    </source>
</evidence>
<dbReference type="Gene3D" id="3.90.1380.10">
    <property type="entry name" value="Threonine synthase, N-terminal domain"/>
    <property type="match status" value="1"/>
</dbReference>
<feature type="domain" description="Molybdopterin-guanine dinucleotide biosynthesis protein B (MobB)" evidence="4">
    <location>
        <begin position="482"/>
        <end position="619"/>
    </location>
</feature>
<dbReference type="EMBL" id="JAKKPZ010000904">
    <property type="protein sequence ID" value="KAI1691602.1"/>
    <property type="molecule type" value="Genomic_DNA"/>
</dbReference>
<evidence type="ECO:0000256" key="2">
    <source>
        <dbReference type="ARBA" id="ARBA00023150"/>
    </source>
</evidence>
<keyword evidence="9" id="KW-1185">Reference proteome</keyword>
<dbReference type="Pfam" id="PF03454">
    <property type="entry name" value="MoeA_C"/>
    <property type="match status" value="1"/>
</dbReference>
<dbReference type="SUPFAM" id="SSF63882">
    <property type="entry name" value="MoeA N-terminal region -like"/>
    <property type="match status" value="1"/>
</dbReference>
<dbReference type="SUPFAM" id="SSF52540">
    <property type="entry name" value="P-loop containing nucleoside triphosphate hydrolases"/>
    <property type="match status" value="1"/>
</dbReference>
<evidence type="ECO:0000313" key="8">
    <source>
        <dbReference type="EMBL" id="KAI1691602.1"/>
    </source>
</evidence>
<dbReference type="InterPro" id="IPR027417">
    <property type="entry name" value="P-loop_NTPase"/>
</dbReference>
<dbReference type="Gene3D" id="3.40.980.10">
    <property type="entry name" value="MoaB/Mog-like domain"/>
    <property type="match status" value="2"/>
</dbReference>